<dbReference type="Proteomes" id="UP000789901">
    <property type="component" value="Unassembled WGS sequence"/>
</dbReference>
<proteinExistence type="predicted"/>
<comment type="caution">
    <text evidence="1">The sequence shown here is derived from an EMBL/GenBank/DDBJ whole genome shotgun (WGS) entry which is preliminary data.</text>
</comment>
<gene>
    <name evidence="1" type="ORF">GMARGA_LOCUS40436</name>
</gene>
<name>A0ABN7X9D0_GIGMA</name>
<evidence type="ECO:0000313" key="1">
    <source>
        <dbReference type="EMBL" id="CAG8850870.1"/>
    </source>
</evidence>
<keyword evidence="2" id="KW-1185">Reference proteome</keyword>
<protein>
    <submittedName>
        <fullName evidence="1">34155_t:CDS:1</fullName>
    </submittedName>
</protein>
<reference evidence="1 2" key="1">
    <citation type="submission" date="2021-06" db="EMBL/GenBank/DDBJ databases">
        <authorList>
            <person name="Kallberg Y."/>
            <person name="Tangrot J."/>
            <person name="Rosling A."/>
        </authorList>
    </citation>
    <scope>NUCLEOTIDE SEQUENCE [LARGE SCALE GENOMIC DNA]</scope>
    <source>
        <strain evidence="1 2">120-4 pot B 10/14</strain>
    </source>
</reference>
<organism evidence="1 2">
    <name type="scientific">Gigaspora margarita</name>
    <dbReference type="NCBI Taxonomy" id="4874"/>
    <lineage>
        <taxon>Eukaryota</taxon>
        <taxon>Fungi</taxon>
        <taxon>Fungi incertae sedis</taxon>
        <taxon>Mucoromycota</taxon>
        <taxon>Glomeromycotina</taxon>
        <taxon>Glomeromycetes</taxon>
        <taxon>Diversisporales</taxon>
        <taxon>Gigasporaceae</taxon>
        <taxon>Gigaspora</taxon>
    </lineage>
</organism>
<accession>A0ABN7X9D0</accession>
<sequence length="63" mass="7220">GSIQRGISTLFKMTILTNEQKMKKGEKGKMTDIFALSVVFNHKNYSTIQDMPYHCTMYSKADL</sequence>
<dbReference type="EMBL" id="CAJVQB010103181">
    <property type="protein sequence ID" value="CAG8850870.1"/>
    <property type="molecule type" value="Genomic_DNA"/>
</dbReference>
<feature type="non-terminal residue" evidence="1">
    <location>
        <position position="1"/>
    </location>
</feature>
<evidence type="ECO:0000313" key="2">
    <source>
        <dbReference type="Proteomes" id="UP000789901"/>
    </source>
</evidence>